<evidence type="ECO:0000256" key="9">
    <source>
        <dbReference type="SAM" id="Phobius"/>
    </source>
</evidence>
<sequence length="710" mass="73173">MTLADVPVVAKIALVLILPLAGLLGLAGVATSAYAEQVGRIGDLRGAVAAAAQAGRVADGLQRERLAIARLLSGGGAAARDAFAAEAARTDAAVTVLRDRLARFDGAGDPGARVVAGLDGLAVLRARAAASEPDAPGQVLLLGYRQLIADLVAVQQGVAERPAPLAVAAGTRAAGWLAVAKEELALVHTAAARALATGELTPADREQLVSHRAAAADAFERFATAATPAWRAQLAGLDVTADVGQLLLAPSTGAAPVDTADWARTCLAQLDGVRDLAERVATDNAATVTDARDRQNRTIIIGLALVLAVAAAAVGIAVATGRSLRRGLRALLRTPPHEPPAGGRDEVGRVAEAFGAVRRDAARAAAEQDALHAGVTGMYADVARRCARLADALLDRLDDAERDEADPDRLAQLFAVDHLATRLRHDTQRLLVLAGADLAHGHAAPVPLIDVLRAAQSRIQDYQRVEYGRVDDDLGVEPAAVDGVVHLLAELLDNAARHATAERPVVVDARRTGDGAVVHVTDRGPGVDPARLEELNARLADPPPFGPRLGLTVVARLAARHGVDVTLQPSTGQGSGLAAIVRLPSSALCEIAPVRVEPAAPARPLPPRVLERSPALPGAEPMDIPHPRKAGPPVPAGQGAAARVAADGPTVEARAFDDGLPRRTVGTSPHMDPVATEPGDVSTLLSSYQHPIGRLGAVPVPVNQEGHATS</sequence>
<evidence type="ECO:0000256" key="2">
    <source>
        <dbReference type="ARBA" id="ARBA00012438"/>
    </source>
</evidence>
<keyword evidence="4" id="KW-0808">Transferase</keyword>
<keyword evidence="9" id="KW-0472">Membrane</keyword>
<dbReference type="CDD" id="cd00075">
    <property type="entry name" value="HATPase"/>
    <property type="match status" value="1"/>
</dbReference>
<dbReference type="InterPro" id="IPR036890">
    <property type="entry name" value="HATPase_C_sf"/>
</dbReference>
<evidence type="ECO:0000313" key="12">
    <source>
        <dbReference type="Proteomes" id="UP001058003"/>
    </source>
</evidence>
<dbReference type="InterPro" id="IPR003594">
    <property type="entry name" value="HATPase_dom"/>
</dbReference>
<keyword evidence="7 9" id="KW-1133">Transmembrane helix</keyword>
<reference evidence="11" key="1">
    <citation type="submission" date="2021-04" db="EMBL/GenBank/DDBJ databases">
        <title>Dactylosporangium aurantiacum NRRL B-8018 full assembly.</title>
        <authorList>
            <person name="Hartkoorn R.C."/>
            <person name="Beaudoing E."/>
            <person name="Hot D."/>
        </authorList>
    </citation>
    <scope>NUCLEOTIDE SEQUENCE</scope>
    <source>
        <strain evidence="11">NRRL B-8018</strain>
    </source>
</reference>
<feature type="region of interest" description="Disordered" evidence="8">
    <location>
        <begin position="660"/>
        <end position="681"/>
    </location>
</feature>
<proteinExistence type="predicted"/>
<feature type="domain" description="Histidine kinase" evidence="10">
    <location>
        <begin position="484"/>
        <end position="587"/>
    </location>
</feature>
<evidence type="ECO:0000256" key="1">
    <source>
        <dbReference type="ARBA" id="ARBA00000085"/>
    </source>
</evidence>
<dbReference type="InterPro" id="IPR005467">
    <property type="entry name" value="His_kinase_dom"/>
</dbReference>
<evidence type="ECO:0000256" key="5">
    <source>
        <dbReference type="ARBA" id="ARBA00022692"/>
    </source>
</evidence>
<dbReference type="KEGG" id="daur:Daura_10370"/>
<keyword evidence="3" id="KW-0597">Phosphoprotein</keyword>
<evidence type="ECO:0000256" key="7">
    <source>
        <dbReference type="ARBA" id="ARBA00022989"/>
    </source>
</evidence>
<dbReference type="EMBL" id="CP073767">
    <property type="protein sequence ID" value="UWZ56540.1"/>
    <property type="molecule type" value="Genomic_DNA"/>
</dbReference>
<feature type="region of interest" description="Disordered" evidence="8">
    <location>
        <begin position="601"/>
        <end position="639"/>
    </location>
</feature>
<dbReference type="GO" id="GO:0000160">
    <property type="term" value="P:phosphorelay signal transduction system"/>
    <property type="evidence" value="ECO:0007669"/>
    <property type="project" value="TreeGrafter"/>
</dbReference>
<dbReference type="InterPro" id="IPR050428">
    <property type="entry name" value="TCS_sensor_his_kinase"/>
</dbReference>
<dbReference type="AlphaFoldDB" id="A0A9Q9IM50"/>
<dbReference type="RefSeq" id="WP_033363064.1">
    <property type="nucleotide sequence ID" value="NZ_CP073767.1"/>
</dbReference>
<keyword evidence="12" id="KW-1185">Reference proteome</keyword>
<dbReference type="PANTHER" id="PTHR45436:SF5">
    <property type="entry name" value="SENSOR HISTIDINE KINASE TRCS"/>
    <property type="match status" value="1"/>
</dbReference>
<evidence type="ECO:0000256" key="4">
    <source>
        <dbReference type="ARBA" id="ARBA00022679"/>
    </source>
</evidence>
<dbReference type="PANTHER" id="PTHR45436">
    <property type="entry name" value="SENSOR HISTIDINE KINASE YKOH"/>
    <property type="match status" value="1"/>
</dbReference>
<dbReference type="SMART" id="SM00387">
    <property type="entry name" value="HATPase_c"/>
    <property type="match status" value="1"/>
</dbReference>
<keyword evidence="5 9" id="KW-0812">Transmembrane</keyword>
<dbReference type="GO" id="GO:0005886">
    <property type="term" value="C:plasma membrane"/>
    <property type="evidence" value="ECO:0007669"/>
    <property type="project" value="TreeGrafter"/>
</dbReference>
<feature type="transmembrane region" description="Helical" evidence="9">
    <location>
        <begin position="299"/>
        <end position="319"/>
    </location>
</feature>
<evidence type="ECO:0000256" key="8">
    <source>
        <dbReference type="SAM" id="MobiDB-lite"/>
    </source>
</evidence>
<evidence type="ECO:0000313" key="11">
    <source>
        <dbReference type="EMBL" id="UWZ56540.1"/>
    </source>
</evidence>
<dbReference type="PROSITE" id="PS50109">
    <property type="entry name" value="HIS_KIN"/>
    <property type="match status" value="1"/>
</dbReference>
<evidence type="ECO:0000259" key="10">
    <source>
        <dbReference type="PROSITE" id="PS50109"/>
    </source>
</evidence>
<evidence type="ECO:0000256" key="3">
    <source>
        <dbReference type="ARBA" id="ARBA00022553"/>
    </source>
</evidence>
<dbReference type="Pfam" id="PF02518">
    <property type="entry name" value="HATPase_c"/>
    <property type="match status" value="1"/>
</dbReference>
<dbReference type="GO" id="GO:0004673">
    <property type="term" value="F:protein histidine kinase activity"/>
    <property type="evidence" value="ECO:0007669"/>
    <property type="project" value="UniProtKB-EC"/>
</dbReference>
<dbReference type="Pfam" id="PF08376">
    <property type="entry name" value="NIT"/>
    <property type="match status" value="1"/>
</dbReference>
<gene>
    <name evidence="11" type="ORF">Daura_10370</name>
</gene>
<name>A0A9Q9IM50_9ACTN</name>
<dbReference type="InterPro" id="IPR013587">
    <property type="entry name" value="Nitrate/nitrite_sensing"/>
</dbReference>
<evidence type="ECO:0000256" key="6">
    <source>
        <dbReference type="ARBA" id="ARBA00022777"/>
    </source>
</evidence>
<dbReference type="EC" id="2.7.13.3" evidence="2"/>
<organism evidence="11 12">
    <name type="scientific">Dactylosporangium aurantiacum</name>
    <dbReference type="NCBI Taxonomy" id="35754"/>
    <lineage>
        <taxon>Bacteria</taxon>
        <taxon>Bacillati</taxon>
        <taxon>Actinomycetota</taxon>
        <taxon>Actinomycetes</taxon>
        <taxon>Micromonosporales</taxon>
        <taxon>Micromonosporaceae</taxon>
        <taxon>Dactylosporangium</taxon>
    </lineage>
</organism>
<dbReference type="Proteomes" id="UP001058003">
    <property type="component" value="Chromosome"/>
</dbReference>
<protein>
    <recommendedName>
        <fullName evidence="2">histidine kinase</fullName>
        <ecNumber evidence="2">2.7.13.3</ecNumber>
    </recommendedName>
</protein>
<keyword evidence="6 11" id="KW-0418">Kinase</keyword>
<accession>A0A9Q9IM50</accession>
<comment type="catalytic activity">
    <reaction evidence="1">
        <text>ATP + protein L-histidine = ADP + protein N-phospho-L-histidine.</text>
        <dbReference type="EC" id="2.7.13.3"/>
    </reaction>
</comment>
<dbReference type="Gene3D" id="3.30.565.10">
    <property type="entry name" value="Histidine kinase-like ATPase, C-terminal domain"/>
    <property type="match status" value="1"/>
</dbReference>
<dbReference type="SUPFAM" id="SSF55874">
    <property type="entry name" value="ATPase domain of HSP90 chaperone/DNA topoisomerase II/histidine kinase"/>
    <property type="match status" value="1"/>
</dbReference>